<keyword evidence="4" id="KW-1185">Reference proteome</keyword>
<keyword evidence="3" id="KW-0695">RNA-directed DNA polymerase</keyword>
<evidence type="ECO:0000313" key="4">
    <source>
        <dbReference type="Proteomes" id="UP001151760"/>
    </source>
</evidence>
<feature type="compositionally biased region" description="Polar residues" evidence="1">
    <location>
        <begin position="65"/>
        <end position="85"/>
    </location>
</feature>
<keyword evidence="3" id="KW-0548">Nucleotidyltransferase</keyword>
<feature type="region of interest" description="Disordered" evidence="1">
    <location>
        <begin position="43"/>
        <end position="85"/>
    </location>
</feature>
<evidence type="ECO:0000256" key="1">
    <source>
        <dbReference type="SAM" id="MobiDB-lite"/>
    </source>
</evidence>
<dbReference type="PANTHER" id="PTHR31286:SF99">
    <property type="entry name" value="DUF4283 DOMAIN-CONTAINING PROTEIN"/>
    <property type="match status" value="1"/>
</dbReference>
<evidence type="ECO:0000313" key="3">
    <source>
        <dbReference type="EMBL" id="GJT98622.1"/>
    </source>
</evidence>
<dbReference type="InterPro" id="IPR025558">
    <property type="entry name" value="DUF4283"/>
</dbReference>
<reference evidence="3" key="2">
    <citation type="submission" date="2022-01" db="EMBL/GenBank/DDBJ databases">
        <authorList>
            <person name="Yamashiro T."/>
            <person name="Shiraishi A."/>
            <person name="Satake H."/>
            <person name="Nakayama K."/>
        </authorList>
    </citation>
    <scope>NUCLEOTIDE SEQUENCE</scope>
</reference>
<dbReference type="Proteomes" id="UP001151760">
    <property type="component" value="Unassembled WGS sequence"/>
</dbReference>
<accession>A0ABQ5IGU7</accession>
<sequence length="356" mass="39511">MEKGFLTANGRWSGKDVKEKHKSMLDDSGTASNKVKECIGIPSTVVSNEEPKSRDSLGGKHNVGSAANPNLGTATDMTSTPSKDANLNNINVGPVSFVTLLKGDTTMFFCKFSSKDRMKSMLENGVWLIRNVPLILREWTPDANIIMEDGRASYARVMVKLRADVNLQDTVVVLVPKFVGEGFHMRTIHVEYEWTPPRCSSCKVFGHLLDECPKQLVLDVLKNLKNHGQAIRGLVVSSPHEFSPVASGSSNTTLSAEIINNLERQMLDRKLMLVDDDGKPLNKVEYASVNSDSDSDVEVAYDETAQFMASRGVNDASLNVDEDYDIHDTYDIEGLMKQDLAFCDMMDINLRGRDRR</sequence>
<proteinExistence type="predicted"/>
<reference evidence="3" key="1">
    <citation type="journal article" date="2022" name="Int. J. Mol. Sci.">
        <title>Draft Genome of Tanacetum Coccineum: Genomic Comparison of Closely Related Tanacetum-Family Plants.</title>
        <authorList>
            <person name="Yamashiro T."/>
            <person name="Shiraishi A."/>
            <person name="Nakayama K."/>
            <person name="Satake H."/>
        </authorList>
    </citation>
    <scope>NUCLEOTIDE SEQUENCE</scope>
</reference>
<keyword evidence="3" id="KW-0808">Transferase</keyword>
<dbReference type="Pfam" id="PF14111">
    <property type="entry name" value="DUF4283"/>
    <property type="match status" value="1"/>
</dbReference>
<name>A0ABQ5IGU7_9ASTR</name>
<evidence type="ECO:0000259" key="2">
    <source>
        <dbReference type="Pfam" id="PF14111"/>
    </source>
</evidence>
<gene>
    <name evidence="3" type="ORF">Tco_1094140</name>
</gene>
<dbReference type="GO" id="GO:0003964">
    <property type="term" value="F:RNA-directed DNA polymerase activity"/>
    <property type="evidence" value="ECO:0007669"/>
    <property type="project" value="UniProtKB-KW"/>
</dbReference>
<dbReference type="EMBL" id="BQNB010020693">
    <property type="protein sequence ID" value="GJT98622.1"/>
    <property type="molecule type" value="Genomic_DNA"/>
</dbReference>
<protein>
    <submittedName>
        <fullName evidence="3">Reverse transcriptase domain-containing protein</fullName>
    </submittedName>
</protein>
<comment type="caution">
    <text evidence="3">The sequence shown here is derived from an EMBL/GenBank/DDBJ whole genome shotgun (WGS) entry which is preliminary data.</text>
</comment>
<organism evidence="3 4">
    <name type="scientific">Tanacetum coccineum</name>
    <dbReference type="NCBI Taxonomy" id="301880"/>
    <lineage>
        <taxon>Eukaryota</taxon>
        <taxon>Viridiplantae</taxon>
        <taxon>Streptophyta</taxon>
        <taxon>Embryophyta</taxon>
        <taxon>Tracheophyta</taxon>
        <taxon>Spermatophyta</taxon>
        <taxon>Magnoliopsida</taxon>
        <taxon>eudicotyledons</taxon>
        <taxon>Gunneridae</taxon>
        <taxon>Pentapetalae</taxon>
        <taxon>asterids</taxon>
        <taxon>campanulids</taxon>
        <taxon>Asterales</taxon>
        <taxon>Asteraceae</taxon>
        <taxon>Asteroideae</taxon>
        <taxon>Anthemideae</taxon>
        <taxon>Anthemidinae</taxon>
        <taxon>Tanacetum</taxon>
    </lineage>
</organism>
<feature type="compositionally biased region" description="Basic and acidic residues" evidence="1">
    <location>
        <begin position="49"/>
        <end position="58"/>
    </location>
</feature>
<dbReference type="PANTHER" id="PTHR31286">
    <property type="entry name" value="GLYCINE-RICH CELL WALL STRUCTURAL PROTEIN 1.8-LIKE"/>
    <property type="match status" value="1"/>
</dbReference>
<feature type="domain" description="DUF4283" evidence="2">
    <location>
        <begin position="104"/>
        <end position="143"/>
    </location>
</feature>
<dbReference type="InterPro" id="IPR040256">
    <property type="entry name" value="At4g02000-like"/>
</dbReference>